<keyword evidence="2" id="KW-0238">DNA-binding</keyword>
<organism evidence="4 5">
    <name type="scientific">Niallia endozanthoxylica</name>
    <dbReference type="NCBI Taxonomy" id="2036016"/>
    <lineage>
        <taxon>Bacteria</taxon>
        <taxon>Bacillati</taxon>
        <taxon>Bacillota</taxon>
        <taxon>Bacilli</taxon>
        <taxon>Bacillales</taxon>
        <taxon>Bacillaceae</taxon>
        <taxon>Niallia</taxon>
    </lineage>
</organism>
<dbReference type="GO" id="GO:0003677">
    <property type="term" value="F:DNA binding"/>
    <property type="evidence" value="ECO:0007669"/>
    <property type="project" value="UniProtKB-KW"/>
</dbReference>
<protein>
    <submittedName>
        <fullName evidence="4">Winged helix-turn-helix transcriptional regulator</fullName>
    </submittedName>
</protein>
<gene>
    <name evidence="4" type="ORF">F4V44_12030</name>
</gene>
<comment type="caution">
    <text evidence="4">The sequence shown here is derived from an EMBL/GenBank/DDBJ whole genome shotgun (WGS) entry which is preliminary data.</text>
</comment>
<dbReference type="Gene3D" id="1.10.10.10">
    <property type="entry name" value="Winged helix-like DNA-binding domain superfamily/Winged helix DNA-binding domain"/>
    <property type="match status" value="1"/>
</dbReference>
<keyword evidence="1" id="KW-0805">Transcription regulation</keyword>
<keyword evidence="3" id="KW-0804">Transcription</keyword>
<dbReference type="EMBL" id="VYKL01000018">
    <property type="protein sequence ID" value="KAA9023861.1"/>
    <property type="molecule type" value="Genomic_DNA"/>
</dbReference>
<evidence type="ECO:0000256" key="3">
    <source>
        <dbReference type="ARBA" id="ARBA00023163"/>
    </source>
</evidence>
<evidence type="ECO:0000256" key="1">
    <source>
        <dbReference type="ARBA" id="ARBA00023015"/>
    </source>
</evidence>
<dbReference type="RefSeq" id="WP_150440261.1">
    <property type="nucleotide sequence ID" value="NZ_VYKL01000018.1"/>
</dbReference>
<dbReference type="SUPFAM" id="SSF46785">
    <property type="entry name" value="Winged helix' DNA-binding domain"/>
    <property type="match status" value="1"/>
</dbReference>
<reference evidence="4 5" key="1">
    <citation type="submission" date="2019-09" db="EMBL/GenBank/DDBJ databases">
        <title>Whole genome sequences of isolates from the Mars Exploration Rovers.</title>
        <authorList>
            <person name="Seuylemezian A."/>
            <person name="Vaishampayan P."/>
        </authorList>
    </citation>
    <scope>NUCLEOTIDE SEQUENCE [LARGE SCALE GENOMIC DNA]</scope>
    <source>
        <strain evidence="4 5">MER_TA_151</strain>
    </source>
</reference>
<proteinExistence type="predicted"/>
<evidence type="ECO:0000313" key="5">
    <source>
        <dbReference type="Proteomes" id="UP000326671"/>
    </source>
</evidence>
<keyword evidence="5" id="KW-1185">Reference proteome</keyword>
<dbReference type="InterPro" id="IPR036388">
    <property type="entry name" value="WH-like_DNA-bd_sf"/>
</dbReference>
<dbReference type="PANTHER" id="PTHR42756:SF1">
    <property type="entry name" value="TRANSCRIPTIONAL REPRESSOR OF EMRAB OPERON"/>
    <property type="match status" value="1"/>
</dbReference>
<name>A0A5J5HSM5_9BACI</name>
<evidence type="ECO:0000313" key="4">
    <source>
        <dbReference type="EMBL" id="KAA9023861.1"/>
    </source>
</evidence>
<dbReference type="AlphaFoldDB" id="A0A5J5HSM5"/>
<dbReference type="InterPro" id="IPR036390">
    <property type="entry name" value="WH_DNA-bd_sf"/>
</dbReference>
<evidence type="ECO:0000256" key="2">
    <source>
        <dbReference type="ARBA" id="ARBA00023125"/>
    </source>
</evidence>
<dbReference type="Proteomes" id="UP000326671">
    <property type="component" value="Unassembled WGS sequence"/>
</dbReference>
<dbReference type="OrthoDB" id="2870446at2"/>
<accession>A0A5J5HSM5</accession>
<sequence>MESGKEFIAKSHLVFSFVRGLFLLLEDDLKKKIKHYGLAVPGFRILWILYFENKMNMSELSFIAQTNISNIYRQLIKLKDQHLVDIDNGEDARIREISLTVNGQQYIHDFLSKHVSATDLQIISILKKMPKEDLDKFIEVAARLSSELIGKPFTDWVTNTADKIMEI</sequence>
<dbReference type="PANTHER" id="PTHR42756">
    <property type="entry name" value="TRANSCRIPTIONAL REGULATOR, MARR"/>
    <property type="match status" value="1"/>
</dbReference>